<dbReference type="InterPro" id="IPR002585">
    <property type="entry name" value="Cyt-d_ubiquinol_oxidase_su_1"/>
</dbReference>
<evidence type="ECO:0000256" key="8">
    <source>
        <dbReference type="ARBA" id="ARBA00022723"/>
    </source>
</evidence>
<feature type="transmembrane region" description="Helical" evidence="13">
    <location>
        <begin position="131"/>
        <end position="154"/>
    </location>
</feature>
<keyword evidence="10 13" id="KW-1133">Transmembrane helix</keyword>
<evidence type="ECO:0000256" key="11">
    <source>
        <dbReference type="ARBA" id="ARBA00023004"/>
    </source>
</evidence>
<evidence type="ECO:0000256" key="5">
    <source>
        <dbReference type="ARBA" id="ARBA00022519"/>
    </source>
</evidence>
<name>A0A370X2G6_9GAMM</name>
<gene>
    <name evidence="14" type="ORF">DWU99_14340</name>
</gene>
<keyword evidence="7 13" id="KW-0812">Transmembrane</keyword>
<evidence type="ECO:0000256" key="7">
    <source>
        <dbReference type="ARBA" id="ARBA00022692"/>
    </source>
</evidence>
<dbReference type="GO" id="GO:0019646">
    <property type="term" value="P:aerobic electron transport chain"/>
    <property type="evidence" value="ECO:0007669"/>
    <property type="project" value="InterPro"/>
</dbReference>
<dbReference type="GO" id="GO:0046872">
    <property type="term" value="F:metal ion binding"/>
    <property type="evidence" value="ECO:0007669"/>
    <property type="project" value="UniProtKB-UniRule"/>
</dbReference>
<keyword evidence="5" id="KW-0997">Cell inner membrane</keyword>
<keyword evidence="4 13" id="KW-1003">Cell membrane</keyword>
<keyword evidence="11 13" id="KW-0408">Iron</keyword>
<keyword evidence="9 13" id="KW-0249">Electron transport</keyword>
<evidence type="ECO:0000256" key="2">
    <source>
        <dbReference type="ARBA" id="ARBA00009819"/>
    </source>
</evidence>
<dbReference type="GO" id="GO:0016682">
    <property type="term" value="F:oxidoreductase activity, acting on diphenols and related substances as donors, oxygen as acceptor"/>
    <property type="evidence" value="ECO:0007669"/>
    <property type="project" value="TreeGrafter"/>
</dbReference>
<dbReference type="GO" id="GO:0020037">
    <property type="term" value="F:heme binding"/>
    <property type="evidence" value="ECO:0007669"/>
    <property type="project" value="TreeGrafter"/>
</dbReference>
<dbReference type="GO" id="GO:0005886">
    <property type="term" value="C:plasma membrane"/>
    <property type="evidence" value="ECO:0007669"/>
    <property type="project" value="UniProtKB-SubCell"/>
</dbReference>
<dbReference type="EMBL" id="QRBF01000005">
    <property type="protein sequence ID" value="RDS82578.1"/>
    <property type="molecule type" value="Genomic_DNA"/>
</dbReference>
<accession>A0A370X2G6</accession>
<feature type="transmembrane region" description="Helical" evidence="13">
    <location>
        <begin position="57"/>
        <end position="79"/>
    </location>
</feature>
<dbReference type="OrthoDB" id="9807042at2"/>
<sequence>MIIDSEVVTLSRAQFALTALYHFLFVPLTLGIVWILAIMESVYVMTGREVWKQMVRFWGVLFGINFAMGVATGITMEFQFGMNWAYYAHYVGDVFGTPLAIEGLMAFFLEATLVGVFFMGWDRLSRIQHLLVTWFLALGTNLSALWILIANAWMQHPVGAKFNVQTMRMEVTHFSEVLFNPVAQAKFVHTVSAGYVIGSMFVLSISAWYLLRGRNVDFARRSMTVAASFGLAASLSVVVLGDESGYAVSENQKMKMAAIEAMWETEPPPASFTVFGIPDVQNRTTHYAFHVPWVMGLIGTRSIDTPIPGINNLVEDTKGKIENGLQAYGAMLALRANPNDAQAKTTLAQYDDDMGYALLLKRYLADPRQATPADIQKAADSTIPNVPVLFWAFRIMVACGFYFIALFAYSFWLASKRQLDRNRWYLRLALYSLPLPWVSTELGWIVAEYGRQPWAIEGILPTALGVSSVTAGQVWISLGGFVLFYTALAIVDAVLMVKYARKGPDELGLWPMRHAPRAAGATDAKGALP</sequence>
<protein>
    <submittedName>
        <fullName evidence="14">Cytochrome bd-I ubiquinol oxidase subunit CydA</fullName>
    </submittedName>
</protein>
<organism evidence="14 15">
    <name type="scientific">Dyella psychrodurans</name>
    <dbReference type="NCBI Taxonomy" id="1927960"/>
    <lineage>
        <taxon>Bacteria</taxon>
        <taxon>Pseudomonadati</taxon>
        <taxon>Pseudomonadota</taxon>
        <taxon>Gammaproteobacteria</taxon>
        <taxon>Lysobacterales</taxon>
        <taxon>Rhodanobacteraceae</taxon>
        <taxon>Dyella</taxon>
    </lineage>
</organism>
<evidence type="ECO:0000313" key="14">
    <source>
        <dbReference type="EMBL" id="RDS82578.1"/>
    </source>
</evidence>
<proteinExistence type="inferred from homology"/>
<keyword evidence="12 13" id="KW-0472">Membrane</keyword>
<dbReference type="AlphaFoldDB" id="A0A370X2G6"/>
<evidence type="ECO:0000256" key="12">
    <source>
        <dbReference type="ARBA" id="ARBA00023136"/>
    </source>
</evidence>
<dbReference type="GO" id="GO:0070069">
    <property type="term" value="C:cytochrome complex"/>
    <property type="evidence" value="ECO:0007669"/>
    <property type="project" value="UniProtKB-UniRule"/>
</dbReference>
<dbReference type="Proteomes" id="UP000255334">
    <property type="component" value="Unassembled WGS sequence"/>
</dbReference>
<feature type="transmembrane region" description="Helical" evidence="13">
    <location>
        <begin position="99"/>
        <end position="119"/>
    </location>
</feature>
<dbReference type="GO" id="GO:0009055">
    <property type="term" value="F:electron transfer activity"/>
    <property type="evidence" value="ECO:0007669"/>
    <property type="project" value="UniProtKB-UniRule"/>
</dbReference>
<feature type="transmembrane region" description="Helical" evidence="13">
    <location>
        <begin position="391"/>
        <end position="412"/>
    </location>
</feature>
<evidence type="ECO:0000256" key="1">
    <source>
        <dbReference type="ARBA" id="ARBA00004429"/>
    </source>
</evidence>
<dbReference type="PANTHER" id="PTHR30365">
    <property type="entry name" value="CYTOCHROME D UBIQUINOL OXIDASE"/>
    <property type="match status" value="1"/>
</dbReference>
<evidence type="ECO:0000256" key="4">
    <source>
        <dbReference type="ARBA" id="ARBA00022475"/>
    </source>
</evidence>
<feature type="transmembrane region" description="Helical" evidence="13">
    <location>
        <begin position="223"/>
        <end position="241"/>
    </location>
</feature>
<keyword evidence="6 13" id="KW-0349">Heme</keyword>
<comment type="similarity">
    <text evidence="2 13">Belongs to the cytochrome ubiquinol oxidase subunit 1 family.</text>
</comment>
<comment type="caution">
    <text evidence="14">The sequence shown here is derived from an EMBL/GenBank/DDBJ whole genome shotgun (WGS) entry which is preliminary data.</text>
</comment>
<feature type="transmembrane region" description="Helical" evidence="13">
    <location>
        <begin position="474"/>
        <end position="497"/>
    </location>
</feature>
<dbReference type="PIRSF" id="PIRSF006446">
    <property type="entry name" value="Cyt_quinol_oxidase_1"/>
    <property type="match status" value="1"/>
</dbReference>
<feature type="transmembrane region" description="Helical" evidence="13">
    <location>
        <begin position="20"/>
        <end position="45"/>
    </location>
</feature>
<keyword evidence="15" id="KW-1185">Reference proteome</keyword>
<evidence type="ECO:0000256" key="9">
    <source>
        <dbReference type="ARBA" id="ARBA00022982"/>
    </source>
</evidence>
<reference evidence="14 15" key="1">
    <citation type="submission" date="2018-07" db="EMBL/GenBank/DDBJ databases">
        <title>Dyella monticola sp. nov. and Dyella psychrodurans sp. nov. isolated from monsoon evergreen broad-leaved forest soil of Dinghu Mountain, China.</title>
        <authorList>
            <person name="Gao Z."/>
            <person name="Qiu L."/>
        </authorList>
    </citation>
    <scope>NUCLEOTIDE SEQUENCE [LARGE SCALE GENOMIC DNA]</scope>
    <source>
        <strain evidence="14 15">4MSK11</strain>
    </source>
</reference>
<dbReference type="PANTHER" id="PTHR30365:SF0">
    <property type="entry name" value="CYTOCHROME BD-I UBIQUINOL OXIDASE SUBUNIT 1"/>
    <property type="match status" value="1"/>
</dbReference>
<evidence type="ECO:0000313" key="15">
    <source>
        <dbReference type="Proteomes" id="UP000255334"/>
    </source>
</evidence>
<comment type="subcellular location">
    <subcellularLocation>
        <location evidence="1">Cell inner membrane</location>
        <topology evidence="1">Multi-pass membrane protein</topology>
    </subcellularLocation>
</comment>
<keyword evidence="8 13" id="KW-0479">Metal-binding</keyword>
<evidence type="ECO:0000256" key="13">
    <source>
        <dbReference type="PIRNR" id="PIRNR006446"/>
    </source>
</evidence>
<keyword evidence="3 13" id="KW-0813">Transport</keyword>
<evidence type="ECO:0000256" key="10">
    <source>
        <dbReference type="ARBA" id="ARBA00022989"/>
    </source>
</evidence>
<dbReference type="Pfam" id="PF01654">
    <property type="entry name" value="Cyt_bd_oxida_I"/>
    <property type="match status" value="1"/>
</dbReference>
<evidence type="ECO:0000256" key="6">
    <source>
        <dbReference type="ARBA" id="ARBA00022617"/>
    </source>
</evidence>
<evidence type="ECO:0000256" key="3">
    <source>
        <dbReference type="ARBA" id="ARBA00022448"/>
    </source>
</evidence>
<feature type="transmembrane region" description="Helical" evidence="13">
    <location>
        <begin position="424"/>
        <end position="447"/>
    </location>
</feature>
<feature type="transmembrane region" description="Helical" evidence="13">
    <location>
        <begin position="187"/>
        <end position="211"/>
    </location>
</feature>